<dbReference type="KEGG" id="olu:OSTLU_27024"/>
<evidence type="ECO:0000313" key="7">
    <source>
        <dbReference type="EMBL" id="ABO99193.1"/>
    </source>
</evidence>
<dbReference type="STRING" id="436017.A4S681"/>
<accession>A4S681</accession>
<dbReference type="PANTHER" id="PTHR31652:SF0">
    <property type="entry name" value="LIMR FAMILY PROTEIN DDB_G0283707-RELATED"/>
    <property type="match status" value="1"/>
</dbReference>
<keyword evidence="2 6" id="KW-0812">Transmembrane</keyword>
<evidence type="ECO:0000256" key="3">
    <source>
        <dbReference type="ARBA" id="ARBA00022989"/>
    </source>
</evidence>
<organism evidence="7 8">
    <name type="scientific">Ostreococcus lucimarinus (strain CCE9901)</name>
    <dbReference type="NCBI Taxonomy" id="436017"/>
    <lineage>
        <taxon>Eukaryota</taxon>
        <taxon>Viridiplantae</taxon>
        <taxon>Chlorophyta</taxon>
        <taxon>Mamiellophyceae</taxon>
        <taxon>Mamiellales</taxon>
        <taxon>Bathycoccaceae</taxon>
        <taxon>Ostreococcus</taxon>
    </lineage>
</organism>
<evidence type="ECO:0000256" key="5">
    <source>
        <dbReference type="SAM" id="Coils"/>
    </source>
</evidence>
<proteinExistence type="predicted"/>
<feature type="transmembrane region" description="Helical" evidence="6">
    <location>
        <begin position="441"/>
        <end position="463"/>
    </location>
</feature>
<dbReference type="Proteomes" id="UP000001568">
    <property type="component" value="Chromosome 13"/>
</dbReference>
<feature type="transmembrane region" description="Helical" evidence="6">
    <location>
        <begin position="345"/>
        <end position="373"/>
    </location>
</feature>
<evidence type="ECO:0000256" key="4">
    <source>
        <dbReference type="ARBA" id="ARBA00023136"/>
    </source>
</evidence>
<dbReference type="GO" id="GO:0016020">
    <property type="term" value="C:membrane"/>
    <property type="evidence" value="ECO:0007669"/>
    <property type="project" value="UniProtKB-SubCell"/>
</dbReference>
<feature type="transmembrane region" description="Helical" evidence="6">
    <location>
        <begin position="223"/>
        <end position="252"/>
    </location>
</feature>
<sequence>MSAPSESYNWFLIVVAIVVTALALACNVYVLVHFQHPDDRNQAWFPKIVVVTGLTLSVLSILLLPLDVANRAACDEAIIESACRYTLPMEDFWYATYLTMFAYMFVLVPWTLFYYEQDSEATLGKKLVSSSIWSVATLFVLLMAMLLAYYVGGEAEFELKSVKSGMALIGNSALNGATSCIALPSSPTTVTNFATYTATMSGMDCDAYGPNVGTETFTVRPTFIVYMIAVASIISWFIFLVYAGVGIVALPVDMIKGFMNRPQKVIPKSEYIRCATILARDAQAIHQQIKNVQKEQRETGRTKKTKKDLKELQVKLSQLEDDEVELMTVFPQGEQREATWLMTVLAYYIQCFLGGLSVILSTLWTLHIIITVLVKPAAHPFLNSFFIWLDSGWSLLGTAAFALFCFYLVFCVIKGNTRLGLRFFFMKLYPMKLGRTSMSSLLFNTGLIMLGSISIVQFCAQVFNVYAAETAVTDIFGGNIENLKGLGYLFKYNVFIYSFFAMICLSCIIIPFETWKTPKPKKTWERDSGRI</sequence>
<keyword evidence="4 6" id="KW-0472">Membrane</keyword>
<dbReference type="OMA" id="KSAMCWV"/>
<evidence type="ECO:0008006" key="9">
    <source>
        <dbReference type="Google" id="ProtNLM"/>
    </source>
</evidence>
<dbReference type="OrthoDB" id="73273at2759"/>
<protein>
    <recommendedName>
        <fullName evidence="9">LMBR1-like membrane protein</fullName>
    </recommendedName>
</protein>
<dbReference type="Pfam" id="PF04791">
    <property type="entry name" value="LMBR1"/>
    <property type="match status" value="1"/>
</dbReference>
<keyword evidence="5" id="KW-0175">Coiled coil</keyword>
<keyword evidence="8" id="KW-1185">Reference proteome</keyword>
<reference evidence="7 8" key="1">
    <citation type="journal article" date="2007" name="Proc. Natl. Acad. Sci. U.S.A.">
        <title>The tiny eukaryote Ostreococcus provides genomic insights into the paradox of plankton speciation.</title>
        <authorList>
            <person name="Palenik B."/>
            <person name="Grimwood J."/>
            <person name="Aerts A."/>
            <person name="Rouze P."/>
            <person name="Salamov A."/>
            <person name="Putnam N."/>
            <person name="Dupont C."/>
            <person name="Jorgensen R."/>
            <person name="Derelle E."/>
            <person name="Rombauts S."/>
            <person name="Zhou K."/>
            <person name="Otillar R."/>
            <person name="Merchant S.S."/>
            <person name="Podell S."/>
            <person name="Gaasterland T."/>
            <person name="Napoli C."/>
            <person name="Gendler K."/>
            <person name="Manuell A."/>
            <person name="Tai V."/>
            <person name="Vallon O."/>
            <person name="Piganeau G."/>
            <person name="Jancek S."/>
            <person name="Heijde M."/>
            <person name="Jabbari K."/>
            <person name="Bowler C."/>
            <person name="Lohr M."/>
            <person name="Robbens S."/>
            <person name="Werner G."/>
            <person name="Dubchak I."/>
            <person name="Pazour G.J."/>
            <person name="Ren Q."/>
            <person name="Paulsen I."/>
            <person name="Delwiche C."/>
            <person name="Schmutz J."/>
            <person name="Rokhsar D."/>
            <person name="Van de Peer Y."/>
            <person name="Moreau H."/>
            <person name="Grigoriev I.V."/>
        </authorList>
    </citation>
    <scope>NUCLEOTIDE SEQUENCE [LARGE SCALE GENOMIC DNA]</scope>
    <source>
        <strain evidence="7 8">CCE9901</strain>
    </source>
</reference>
<evidence type="ECO:0000313" key="8">
    <source>
        <dbReference type="Proteomes" id="UP000001568"/>
    </source>
</evidence>
<dbReference type="AlphaFoldDB" id="A4S681"/>
<evidence type="ECO:0000256" key="2">
    <source>
        <dbReference type="ARBA" id="ARBA00022692"/>
    </source>
</evidence>
<dbReference type="EMBL" id="CP000593">
    <property type="protein sequence ID" value="ABO99193.1"/>
    <property type="molecule type" value="Genomic_DNA"/>
</dbReference>
<feature type="transmembrane region" description="Helical" evidence="6">
    <location>
        <begin position="44"/>
        <end position="66"/>
    </location>
</feature>
<evidence type="ECO:0000256" key="6">
    <source>
        <dbReference type="SAM" id="Phobius"/>
    </source>
</evidence>
<feature type="transmembrane region" description="Helical" evidence="6">
    <location>
        <begin position="393"/>
        <end position="413"/>
    </location>
</feature>
<evidence type="ECO:0000256" key="1">
    <source>
        <dbReference type="ARBA" id="ARBA00004141"/>
    </source>
</evidence>
<gene>
    <name evidence="7" type="ORF">OSTLU_27024</name>
</gene>
<dbReference type="InterPro" id="IPR006876">
    <property type="entry name" value="LMBR1-like_membr_prot"/>
</dbReference>
<dbReference type="HOGENOM" id="CLU_026480_2_0_1"/>
<feature type="transmembrane region" description="Helical" evidence="6">
    <location>
        <begin position="494"/>
        <end position="512"/>
    </location>
</feature>
<dbReference type="Gramene" id="ABO99193">
    <property type="protein sequence ID" value="ABO99193"/>
    <property type="gene ID" value="OSTLU_27024"/>
</dbReference>
<feature type="transmembrane region" description="Helical" evidence="6">
    <location>
        <begin position="94"/>
        <end position="115"/>
    </location>
</feature>
<feature type="transmembrane region" description="Helical" evidence="6">
    <location>
        <begin position="127"/>
        <end position="151"/>
    </location>
</feature>
<dbReference type="PANTHER" id="PTHR31652">
    <property type="entry name" value="LIMR FAMILY PROTEIN DDB_G0283707-RELATED"/>
    <property type="match status" value="1"/>
</dbReference>
<dbReference type="GeneID" id="5005075"/>
<name>A4S681_OSTLU</name>
<dbReference type="RefSeq" id="XP_001420900.1">
    <property type="nucleotide sequence ID" value="XM_001420863.1"/>
</dbReference>
<feature type="coiled-coil region" evidence="5">
    <location>
        <begin position="302"/>
        <end position="329"/>
    </location>
</feature>
<feature type="transmembrane region" description="Helical" evidence="6">
    <location>
        <begin position="12"/>
        <end position="32"/>
    </location>
</feature>
<keyword evidence="3 6" id="KW-1133">Transmembrane helix</keyword>
<comment type="subcellular location">
    <subcellularLocation>
        <location evidence="1">Membrane</location>
        <topology evidence="1">Multi-pass membrane protein</topology>
    </subcellularLocation>
</comment>
<dbReference type="eggNOG" id="ENOG502QPKQ">
    <property type="taxonomic scope" value="Eukaryota"/>
</dbReference>